<keyword evidence="3" id="KW-1185">Reference proteome</keyword>
<accession>A0A239V6K9</accession>
<sequence length="137" mass="14966">MMGSFGLSPLIRAAAVQVGAPVTGDVRWFDASPAELRGLTETDKELIYVATSERIPDDIPEEGLRVSFYVLQIAMDRLAGPLKNGEDISVEYAEHIHTMYEEGCPDGNPFSGDLLDMTLAFLVGRELGRLGPDHMNV</sequence>
<evidence type="ECO:0000313" key="4">
    <source>
        <dbReference type="Proteomes" id="UP000254118"/>
    </source>
</evidence>
<gene>
    <name evidence="2" type="ORF">NCTC7915_01883</name>
    <name evidence="1" type="ORF">SAMEA4475696_00138</name>
</gene>
<dbReference type="AlphaFoldDB" id="A0A239V6K9"/>
<name>A0A239V6K9_9MICO</name>
<dbReference type="RefSeq" id="WP_028326893.1">
    <property type="nucleotide sequence ID" value="NZ_JAAFNI010000001.1"/>
</dbReference>
<dbReference type="Proteomes" id="UP000254118">
    <property type="component" value="Unassembled WGS sequence"/>
</dbReference>
<proteinExistence type="predicted"/>
<reference evidence="2 4" key="2">
    <citation type="submission" date="2018-06" db="EMBL/GenBank/DDBJ databases">
        <authorList>
            <consortium name="Pathogen Informatics"/>
            <person name="Doyle S."/>
        </authorList>
    </citation>
    <scope>NUCLEOTIDE SEQUENCE [LARGE SCALE GENOMIC DNA]</scope>
    <source>
        <strain evidence="2 4">NCTC7915</strain>
    </source>
</reference>
<dbReference type="EMBL" id="LT906453">
    <property type="protein sequence ID" value="SNV17123.1"/>
    <property type="molecule type" value="Genomic_DNA"/>
</dbReference>
<dbReference type="EMBL" id="UFYA01000001">
    <property type="protein sequence ID" value="STD13156.1"/>
    <property type="molecule type" value="Genomic_DNA"/>
</dbReference>
<dbReference type="GeneID" id="63458447"/>
<evidence type="ECO:0000313" key="3">
    <source>
        <dbReference type="Proteomes" id="UP000242637"/>
    </source>
</evidence>
<protein>
    <submittedName>
        <fullName evidence="1">Uncharacterized protein</fullName>
    </submittedName>
</protein>
<dbReference type="KEGG" id="dco:SAMEA4475696_0138"/>
<evidence type="ECO:0000313" key="2">
    <source>
        <dbReference type="EMBL" id="STD13156.1"/>
    </source>
</evidence>
<organism evidence="1 3">
    <name type="scientific">Dermatophilus congolensis</name>
    <dbReference type="NCBI Taxonomy" id="1863"/>
    <lineage>
        <taxon>Bacteria</taxon>
        <taxon>Bacillati</taxon>
        <taxon>Actinomycetota</taxon>
        <taxon>Actinomycetes</taxon>
        <taxon>Micrococcales</taxon>
        <taxon>Dermatophilaceae</taxon>
        <taxon>Dermatophilus</taxon>
    </lineage>
</organism>
<dbReference type="OrthoDB" id="5148353at2"/>
<reference evidence="1 3" key="1">
    <citation type="submission" date="2017-06" db="EMBL/GenBank/DDBJ databases">
        <authorList>
            <consortium name="Pathogen Informatics"/>
        </authorList>
    </citation>
    <scope>NUCLEOTIDE SEQUENCE [LARGE SCALE GENOMIC DNA]</scope>
    <source>
        <strain evidence="1 3">NCTC13039</strain>
    </source>
</reference>
<evidence type="ECO:0000313" key="1">
    <source>
        <dbReference type="EMBL" id="SNV17123.1"/>
    </source>
</evidence>
<dbReference type="Proteomes" id="UP000242637">
    <property type="component" value="Chromosome 1"/>
</dbReference>